<evidence type="ECO:0000313" key="4">
    <source>
        <dbReference type="Proteomes" id="UP000032668"/>
    </source>
</evidence>
<dbReference type="OrthoDB" id="3902805at2"/>
<comment type="caution">
    <text evidence="3">The sequence shown here is derived from an EMBL/GenBank/DDBJ whole genome shotgun (WGS) entry which is preliminary data.</text>
</comment>
<dbReference type="InterPro" id="IPR045582">
    <property type="entry name" value="Trehalase-like_N"/>
</dbReference>
<dbReference type="PANTHER" id="PTHR31616">
    <property type="entry name" value="TREHALASE"/>
    <property type="match status" value="1"/>
</dbReference>
<dbReference type="Proteomes" id="UP000032668">
    <property type="component" value="Unassembled WGS sequence"/>
</dbReference>
<feature type="domain" description="GH15-like" evidence="1">
    <location>
        <begin position="220"/>
        <end position="587"/>
    </location>
</feature>
<dbReference type="InterPro" id="IPR012341">
    <property type="entry name" value="6hp_glycosidase-like_sf"/>
</dbReference>
<dbReference type="InterPro" id="IPR008928">
    <property type="entry name" value="6-hairpin_glycosidase_sf"/>
</dbReference>
<evidence type="ECO:0000259" key="2">
    <source>
        <dbReference type="Pfam" id="PF19291"/>
    </source>
</evidence>
<dbReference type="PANTHER" id="PTHR31616:SF0">
    <property type="entry name" value="GLUCAN 1,4-ALPHA-GLUCOSIDASE"/>
    <property type="match status" value="1"/>
</dbReference>
<feature type="domain" description="Trehalase-like N-terminal" evidence="2">
    <location>
        <begin position="9"/>
        <end position="132"/>
    </location>
</feature>
<dbReference type="Pfam" id="PF00723">
    <property type="entry name" value="Glyco_hydro_15"/>
    <property type="match status" value="1"/>
</dbReference>
<dbReference type="AlphaFoldDB" id="A0A0D6PGF1"/>
<keyword evidence="3" id="KW-0378">Hydrolase</keyword>
<evidence type="ECO:0000313" key="3">
    <source>
        <dbReference type="EMBL" id="GAN80850.1"/>
    </source>
</evidence>
<dbReference type="RefSeq" id="WP_048879237.1">
    <property type="nucleotide sequence ID" value="NZ_BANC01000059.1"/>
</dbReference>
<dbReference type="GO" id="GO:0004553">
    <property type="term" value="F:hydrolase activity, hydrolyzing O-glycosyl compounds"/>
    <property type="evidence" value="ECO:0007669"/>
    <property type="project" value="TreeGrafter"/>
</dbReference>
<name>A0A0D6PGF1_9PROT</name>
<dbReference type="InterPro" id="IPR011613">
    <property type="entry name" value="GH15-like"/>
</dbReference>
<dbReference type="Pfam" id="PF19291">
    <property type="entry name" value="TREH_N"/>
    <property type="match status" value="1"/>
</dbReference>
<gene>
    <name evidence="3" type="ORF">Aam_060_076</name>
</gene>
<accession>A0A0D6PGF1</accession>
<organism evidence="3 4">
    <name type="scientific">Acidocella aminolytica 101 = DSM 11237</name>
    <dbReference type="NCBI Taxonomy" id="1120923"/>
    <lineage>
        <taxon>Bacteria</taxon>
        <taxon>Pseudomonadati</taxon>
        <taxon>Pseudomonadota</taxon>
        <taxon>Alphaproteobacteria</taxon>
        <taxon>Acetobacterales</taxon>
        <taxon>Acidocellaceae</taxon>
        <taxon>Acidocella</taxon>
    </lineage>
</organism>
<dbReference type="STRING" id="1120923.SAMN02746095_00131"/>
<proteinExistence type="predicted"/>
<evidence type="ECO:0000259" key="1">
    <source>
        <dbReference type="Pfam" id="PF00723"/>
    </source>
</evidence>
<dbReference type="Gene3D" id="1.50.10.10">
    <property type="match status" value="1"/>
</dbReference>
<keyword evidence="4" id="KW-1185">Reference proteome</keyword>
<dbReference type="EMBL" id="BANC01000059">
    <property type="protein sequence ID" value="GAN80850.1"/>
    <property type="molecule type" value="Genomic_DNA"/>
</dbReference>
<reference evidence="3 4" key="1">
    <citation type="submission" date="2012-11" db="EMBL/GenBank/DDBJ databases">
        <title>Whole genome sequence of Acidocella aminolytica 101 = DSM 11237.</title>
        <authorList>
            <person name="Azuma Y."/>
            <person name="Higashiura N."/>
            <person name="Hirakawa H."/>
            <person name="Matsushita K."/>
        </authorList>
    </citation>
    <scope>NUCLEOTIDE SEQUENCE [LARGE SCALE GENOMIC DNA]</scope>
    <source>
        <strain evidence="4">101 / DSM 11237</strain>
    </source>
</reference>
<protein>
    <submittedName>
        <fullName evidence="3">Glycoside hydrolase</fullName>
    </submittedName>
</protein>
<dbReference type="SUPFAM" id="SSF48208">
    <property type="entry name" value="Six-hairpin glycosidases"/>
    <property type="match status" value="1"/>
</dbReference>
<dbReference type="GO" id="GO:0005975">
    <property type="term" value="P:carbohydrate metabolic process"/>
    <property type="evidence" value="ECO:0007669"/>
    <property type="project" value="InterPro"/>
</dbReference>
<sequence>MQSRPDLNLAVIGNGAIASLIDRQGTHVWCCWPRLDGDPVFHALLGDGGGKGEFSIELAGQTESSQAYLGNNAVLETILRDDQGNALRILDFCPRFNLYGRIFHPPMLIRRLEPLSGRPRVTVRLRPGFSYGEQHPAPALGSNHLRFAGPDFTLRATTDMPISHILYETSFTLGRPGTLVLSADEPLNQAPGPLSTHFLGETQGYWESWVANLNIPFDWQDAVIRAAITLKLCSFDDTGGIVAALTTSIPEAPGSGRNWDYRFCWLRDSMFTIASLNQLCATRTMETYLSFVLDNVTAAGPRELPPLFPIAPGMSLEERIASGLSGYGDGDGPVRIGNGAASQRQNDAYGAIILSLTQLFFDRRLQVRGDDSLYEQLCPLGEMAERVALEPDAGPWEFRGMARVHSFSAAMCWAALSRLAMMAGAVGREAEAEQWSIRAQALRNEIMQRIVTPEGWLSGVLDQEVADASVLVFPNIGFIDAKAPEFSATLDMVERKLLNGGFVMRYDDPDDFGLPETAFLLCSFWYVSALALAGRRTQALELFERILAIRNHVGLLSEDVEPAQDGTHGRLWGNFPQTYSHVGLILCAMQLSRGWEEGLWRAS</sequence>